<comment type="caution">
    <text evidence="4">The sequence shown here is derived from an EMBL/GenBank/DDBJ whole genome shotgun (WGS) entry which is preliminary data.</text>
</comment>
<keyword evidence="1" id="KW-1133">Transmembrane helix</keyword>
<evidence type="ECO:0000313" key="5">
    <source>
        <dbReference type="Proteomes" id="UP001314796"/>
    </source>
</evidence>
<dbReference type="InterPro" id="IPR006675">
    <property type="entry name" value="HDIG_dom"/>
</dbReference>
<name>A0ABS2NR40_9FIRM</name>
<keyword evidence="1" id="KW-0472">Membrane</keyword>
<dbReference type="InterPro" id="IPR006674">
    <property type="entry name" value="HD_domain"/>
</dbReference>
<evidence type="ECO:0000256" key="1">
    <source>
        <dbReference type="SAM" id="Phobius"/>
    </source>
</evidence>
<dbReference type="NCBIfam" id="TIGR00277">
    <property type="entry name" value="HDIG"/>
    <property type="match status" value="1"/>
</dbReference>
<dbReference type="SUPFAM" id="SSF109604">
    <property type="entry name" value="HD-domain/PDEase-like"/>
    <property type="match status" value="1"/>
</dbReference>
<feature type="transmembrane region" description="Helical" evidence="1">
    <location>
        <begin position="185"/>
        <end position="204"/>
    </location>
</feature>
<feature type="transmembrane region" description="Helical" evidence="1">
    <location>
        <begin position="63"/>
        <end position="90"/>
    </location>
</feature>
<sequence length="429" mass="47908">MANLHPRLKKYIFIVIVIAILTFLGMYRYYNMPDYSVLTVFTLLSLMVESLVIVLPGGGAVSVGFAVSLTAMIITGPLGAAISCSVGLMLRYGKTSREPTRHIFNTPLYKTLFNGAQSFLSVGLASIVYYSFNTDIGDTNFYTNIVPLLLSIIIYVIVNASIMTKLLSMLNNKSFVNMFLGNFKWMLPNCFIVASLGIFLSIIYLNYGTAIMLIFFGPLLLARFSFKLYLDMKQIYFETVYALSKTVEAKDPYTDGHSKRVAEYAEKIGKRMKLKNNQIDTLKTAALLHDIGKIGISDNLLNKPDKLTNEEFSIIKTHPAIGVDILSTVDFLKDVRDVILKHHEKYGGSGYPLGLREDEIPLEAYILAAADAFDAMTSDRSYRKGMTKEKAISILQEDAGSHFHPQVVECFVKIILEELSSGPLPNFQH</sequence>
<dbReference type="PANTHER" id="PTHR43155">
    <property type="entry name" value="CYCLIC DI-GMP PHOSPHODIESTERASE PA4108-RELATED"/>
    <property type="match status" value="1"/>
</dbReference>
<evidence type="ECO:0000259" key="2">
    <source>
        <dbReference type="PROSITE" id="PS51831"/>
    </source>
</evidence>
<accession>A0ABS2NR40</accession>
<dbReference type="InterPro" id="IPR037522">
    <property type="entry name" value="HD_GYP_dom"/>
</dbReference>
<dbReference type="RefSeq" id="WP_204402525.1">
    <property type="nucleotide sequence ID" value="NZ_JAFBEE010000012.1"/>
</dbReference>
<dbReference type="PANTHER" id="PTHR43155:SF2">
    <property type="entry name" value="CYCLIC DI-GMP PHOSPHODIESTERASE PA4108"/>
    <property type="match status" value="1"/>
</dbReference>
<feature type="transmembrane region" description="Helical" evidence="1">
    <location>
        <begin position="144"/>
        <end position="164"/>
    </location>
</feature>
<evidence type="ECO:0000259" key="3">
    <source>
        <dbReference type="PROSITE" id="PS51832"/>
    </source>
</evidence>
<feature type="transmembrane region" description="Helical" evidence="1">
    <location>
        <begin position="111"/>
        <end position="132"/>
    </location>
</feature>
<dbReference type="Proteomes" id="UP001314796">
    <property type="component" value="Unassembled WGS sequence"/>
</dbReference>
<dbReference type="CDD" id="cd00077">
    <property type="entry name" value="HDc"/>
    <property type="match status" value="1"/>
</dbReference>
<feature type="domain" description="HD-GYP" evidence="3">
    <location>
        <begin position="232"/>
        <end position="427"/>
    </location>
</feature>
<keyword evidence="1" id="KW-0812">Transmembrane</keyword>
<feature type="transmembrane region" description="Helical" evidence="1">
    <location>
        <begin position="12"/>
        <end position="30"/>
    </location>
</feature>
<gene>
    <name evidence="4" type="ORF">JOC73_001956</name>
</gene>
<keyword evidence="5" id="KW-1185">Reference proteome</keyword>
<dbReference type="PROSITE" id="PS51831">
    <property type="entry name" value="HD"/>
    <property type="match status" value="1"/>
</dbReference>
<dbReference type="Gene3D" id="1.10.3210.10">
    <property type="entry name" value="Hypothetical protein af1432"/>
    <property type="match status" value="1"/>
</dbReference>
<feature type="domain" description="HD" evidence="2">
    <location>
        <begin position="254"/>
        <end position="376"/>
    </location>
</feature>
<dbReference type="SMART" id="SM00471">
    <property type="entry name" value="HDc"/>
    <property type="match status" value="1"/>
</dbReference>
<feature type="transmembrane region" description="Helical" evidence="1">
    <location>
        <begin position="37"/>
        <end position="57"/>
    </location>
</feature>
<evidence type="ECO:0000313" key="4">
    <source>
        <dbReference type="EMBL" id="MBM7615386.1"/>
    </source>
</evidence>
<dbReference type="Pfam" id="PF13487">
    <property type="entry name" value="HD_5"/>
    <property type="match status" value="1"/>
</dbReference>
<reference evidence="4 5" key="1">
    <citation type="submission" date="2021-01" db="EMBL/GenBank/DDBJ databases">
        <title>Genomic Encyclopedia of Type Strains, Phase IV (KMG-IV): sequencing the most valuable type-strain genomes for metagenomic binning, comparative biology and taxonomic classification.</title>
        <authorList>
            <person name="Goeker M."/>
        </authorList>
    </citation>
    <scope>NUCLEOTIDE SEQUENCE [LARGE SCALE GENOMIC DNA]</scope>
    <source>
        <strain evidence="4 5">DSM 25890</strain>
    </source>
</reference>
<dbReference type="EMBL" id="JAFBEE010000012">
    <property type="protein sequence ID" value="MBM7615386.1"/>
    <property type="molecule type" value="Genomic_DNA"/>
</dbReference>
<proteinExistence type="predicted"/>
<protein>
    <submittedName>
        <fullName evidence="4">Nucleotidyltransferase with HDIG domain</fullName>
    </submittedName>
</protein>
<organism evidence="4 5">
    <name type="scientific">Alkaliphilus hydrothermalis</name>
    <dbReference type="NCBI Taxonomy" id="1482730"/>
    <lineage>
        <taxon>Bacteria</taxon>
        <taxon>Bacillati</taxon>
        <taxon>Bacillota</taxon>
        <taxon>Clostridia</taxon>
        <taxon>Peptostreptococcales</taxon>
        <taxon>Natronincolaceae</taxon>
        <taxon>Alkaliphilus</taxon>
    </lineage>
</organism>
<dbReference type="InterPro" id="IPR003607">
    <property type="entry name" value="HD/PDEase_dom"/>
</dbReference>
<dbReference type="PROSITE" id="PS51832">
    <property type="entry name" value="HD_GYP"/>
    <property type="match status" value="1"/>
</dbReference>